<reference evidence="1" key="2">
    <citation type="journal article" date="2015" name="Data Brief">
        <title>Shoot transcriptome of the giant reed, Arundo donax.</title>
        <authorList>
            <person name="Barrero R.A."/>
            <person name="Guerrero F.D."/>
            <person name="Moolhuijzen P."/>
            <person name="Goolsby J.A."/>
            <person name="Tidwell J."/>
            <person name="Bellgard S.E."/>
            <person name="Bellgard M.I."/>
        </authorList>
    </citation>
    <scope>NUCLEOTIDE SEQUENCE</scope>
    <source>
        <tissue evidence="1">Shoot tissue taken approximately 20 cm above the soil surface</tissue>
    </source>
</reference>
<reference evidence="1" key="1">
    <citation type="submission" date="2014-09" db="EMBL/GenBank/DDBJ databases">
        <authorList>
            <person name="Magalhaes I.L.F."/>
            <person name="Oliveira U."/>
            <person name="Santos F.R."/>
            <person name="Vidigal T.H.D.A."/>
            <person name="Brescovit A.D."/>
            <person name="Santos A.J."/>
        </authorList>
    </citation>
    <scope>NUCLEOTIDE SEQUENCE</scope>
    <source>
        <tissue evidence="1">Shoot tissue taken approximately 20 cm above the soil surface</tissue>
    </source>
</reference>
<name>A0A0A8Z5C1_ARUDO</name>
<protein>
    <submittedName>
        <fullName evidence="1">Uncharacterized protein</fullName>
    </submittedName>
</protein>
<dbReference type="AlphaFoldDB" id="A0A0A8Z5C1"/>
<proteinExistence type="predicted"/>
<evidence type="ECO:0000313" key="1">
    <source>
        <dbReference type="EMBL" id="JAD32893.1"/>
    </source>
</evidence>
<sequence>MKSSIYFRPKIAAQARSSNLWSAKSGPHRLGLSSGCP</sequence>
<organism evidence="1">
    <name type="scientific">Arundo donax</name>
    <name type="common">Giant reed</name>
    <name type="synonym">Donax arundinaceus</name>
    <dbReference type="NCBI Taxonomy" id="35708"/>
    <lineage>
        <taxon>Eukaryota</taxon>
        <taxon>Viridiplantae</taxon>
        <taxon>Streptophyta</taxon>
        <taxon>Embryophyta</taxon>
        <taxon>Tracheophyta</taxon>
        <taxon>Spermatophyta</taxon>
        <taxon>Magnoliopsida</taxon>
        <taxon>Liliopsida</taxon>
        <taxon>Poales</taxon>
        <taxon>Poaceae</taxon>
        <taxon>PACMAD clade</taxon>
        <taxon>Arundinoideae</taxon>
        <taxon>Arundineae</taxon>
        <taxon>Arundo</taxon>
    </lineage>
</organism>
<dbReference type="EMBL" id="GBRH01265002">
    <property type="protein sequence ID" value="JAD32893.1"/>
    <property type="molecule type" value="Transcribed_RNA"/>
</dbReference>
<accession>A0A0A8Z5C1</accession>